<dbReference type="PANTHER" id="PTHR10609">
    <property type="entry name" value="BIOTINIDASE-RELATED"/>
    <property type="match status" value="1"/>
</dbReference>
<dbReference type="AlphaFoldDB" id="A0AAN8JGK0"/>
<dbReference type="EMBL" id="JAZGQO010000010">
    <property type="protein sequence ID" value="KAK6177052.1"/>
    <property type="molecule type" value="Genomic_DNA"/>
</dbReference>
<evidence type="ECO:0000313" key="8">
    <source>
        <dbReference type="Proteomes" id="UP001347796"/>
    </source>
</evidence>
<dbReference type="InterPro" id="IPR043957">
    <property type="entry name" value="Vanin_C"/>
</dbReference>
<keyword evidence="5" id="KW-1133">Transmembrane helix</keyword>
<dbReference type="Gene3D" id="3.60.110.10">
    <property type="entry name" value="Carbon-nitrogen hydrolase"/>
    <property type="match status" value="1"/>
</dbReference>
<accession>A0AAN8JGK0</accession>
<protein>
    <recommendedName>
        <fullName evidence="6">CN hydrolase domain-containing protein</fullName>
    </recommendedName>
</protein>
<dbReference type="Pfam" id="PF00795">
    <property type="entry name" value="CN_hydrolase"/>
    <property type="match status" value="1"/>
</dbReference>
<proteinExistence type="inferred from homology"/>
<evidence type="ECO:0000259" key="6">
    <source>
        <dbReference type="PROSITE" id="PS50263"/>
    </source>
</evidence>
<dbReference type="PANTHER" id="PTHR10609:SF27">
    <property type="entry name" value="CN HYDROLASE DOMAIN-CONTAINING PROTEIN-RELATED"/>
    <property type="match status" value="1"/>
</dbReference>
<dbReference type="InterPro" id="IPR040154">
    <property type="entry name" value="Biotinidase/VNN"/>
</dbReference>
<name>A0AAN8JGK0_PATCE</name>
<dbReference type="CDD" id="cd07567">
    <property type="entry name" value="biotinidase_like"/>
    <property type="match status" value="1"/>
</dbReference>
<keyword evidence="3" id="KW-0378">Hydrolase</keyword>
<dbReference type="PROSITE" id="PS50263">
    <property type="entry name" value="CN_HYDROLASE"/>
    <property type="match status" value="1"/>
</dbReference>
<keyword evidence="2" id="KW-0732">Signal</keyword>
<organism evidence="7 8">
    <name type="scientific">Patella caerulea</name>
    <name type="common">Rayed Mediterranean limpet</name>
    <dbReference type="NCBI Taxonomy" id="87958"/>
    <lineage>
        <taxon>Eukaryota</taxon>
        <taxon>Metazoa</taxon>
        <taxon>Spiralia</taxon>
        <taxon>Lophotrochozoa</taxon>
        <taxon>Mollusca</taxon>
        <taxon>Gastropoda</taxon>
        <taxon>Patellogastropoda</taxon>
        <taxon>Patelloidea</taxon>
        <taxon>Patellidae</taxon>
        <taxon>Patella</taxon>
    </lineage>
</organism>
<keyword evidence="5" id="KW-0472">Membrane</keyword>
<comment type="caution">
    <text evidence="7">The sequence shown here is derived from an EMBL/GenBank/DDBJ whole genome shotgun (WGS) entry which is preliminary data.</text>
</comment>
<sequence>MPASAYNRKTFTAAVYEHSLIFPPNRSTVASRYNALADVMVNLRIYDQQAKFAASQDVDILVFPEDGLYGTKFSRDSIKPYLEEIPDPKSEVWNPCTQPNRYSKTEIQVYLSCMALNNSMYIVANMGNKQRCTRRTDSNCPSDGQYQYNTNVVYAPNGRLIARYHKQNLFYEYQFDRPRSVNYAFFETPFGRFGTFTCFDILFEEPAITLIERYNVSNIVFPTAWMDALPLLSAIQFHSAFAQGMGVNFLAANIHVPNKRFHGSGIYTPGGPKKFYYNDVGYGGGKLIISQLNVIENRRPHVAYNEVQRPSSEQKTFHSYVFYDKFTFVELQRSSGVLSVCNNRLCCHLEYAINKDNSDMYAFGAFDGLHTHEGQYYLQICTLLRCANKTRSSCGQPTKQAYSEFNDIKIYGTFQTNYVFPEVLKSRKRDGQLNLASNGWKYNNGVLRATRKTTHPVLSVSLFGRIYSRDKLPPGYHFTGSGSKSLSSSLYLSFLMPVLLLAVYGSNMACGLFTRMDN</sequence>
<dbReference type="InterPro" id="IPR003010">
    <property type="entry name" value="C-N_Hydrolase"/>
</dbReference>
<dbReference type="FunFam" id="3.60.110.10:FF:000001">
    <property type="entry name" value="biotinidase isoform X1"/>
    <property type="match status" value="1"/>
</dbReference>
<dbReference type="Proteomes" id="UP001347796">
    <property type="component" value="Unassembled WGS sequence"/>
</dbReference>
<evidence type="ECO:0000256" key="1">
    <source>
        <dbReference type="ARBA" id="ARBA00008225"/>
    </source>
</evidence>
<dbReference type="Pfam" id="PF19018">
    <property type="entry name" value="Vanin_C"/>
    <property type="match status" value="1"/>
</dbReference>
<comment type="similarity">
    <text evidence="1">Belongs to the carbon-nitrogen hydrolase superfamily. BTD/VNN family.</text>
</comment>
<feature type="domain" description="CN hydrolase" evidence="6">
    <location>
        <begin position="25"/>
        <end position="309"/>
    </location>
</feature>
<gene>
    <name evidence="7" type="ORF">SNE40_015236</name>
</gene>
<evidence type="ECO:0000313" key="7">
    <source>
        <dbReference type="EMBL" id="KAK6177052.1"/>
    </source>
</evidence>
<evidence type="ECO:0000256" key="4">
    <source>
        <dbReference type="ARBA" id="ARBA00023180"/>
    </source>
</evidence>
<dbReference type="InterPro" id="IPR012101">
    <property type="entry name" value="Biotinidase-like_euk"/>
</dbReference>
<dbReference type="InterPro" id="IPR036526">
    <property type="entry name" value="C-N_Hydrolase_sf"/>
</dbReference>
<keyword evidence="4" id="KW-0325">Glycoprotein</keyword>
<evidence type="ECO:0000256" key="3">
    <source>
        <dbReference type="ARBA" id="ARBA00022801"/>
    </source>
</evidence>
<feature type="transmembrane region" description="Helical" evidence="5">
    <location>
        <begin position="490"/>
        <end position="513"/>
    </location>
</feature>
<keyword evidence="5" id="KW-0812">Transmembrane</keyword>
<dbReference type="SUPFAM" id="SSF56317">
    <property type="entry name" value="Carbon-nitrogen hydrolase"/>
    <property type="match status" value="1"/>
</dbReference>
<reference evidence="7 8" key="1">
    <citation type="submission" date="2024-01" db="EMBL/GenBank/DDBJ databases">
        <title>The genome of the rayed Mediterranean limpet Patella caerulea (Linnaeus, 1758).</title>
        <authorList>
            <person name="Anh-Thu Weber A."/>
            <person name="Halstead-Nussloch G."/>
        </authorList>
    </citation>
    <scope>NUCLEOTIDE SEQUENCE [LARGE SCALE GENOMIC DNA]</scope>
    <source>
        <strain evidence="7">AATW-2023a</strain>
        <tissue evidence="7">Whole specimen</tissue>
    </source>
</reference>
<evidence type="ECO:0000256" key="5">
    <source>
        <dbReference type="SAM" id="Phobius"/>
    </source>
</evidence>
<keyword evidence="8" id="KW-1185">Reference proteome</keyword>
<dbReference type="GO" id="GO:0016811">
    <property type="term" value="F:hydrolase activity, acting on carbon-nitrogen (but not peptide) bonds, in linear amides"/>
    <property type="evidence" value="ECO:0007669"/>
    <property type="project" value="InterPro"/>
</dbReference>
<evidence type="ECO:0000256" key="2">
    <source>
        <dbReference type="ARBA" id="ARBA00022729"/>
    </source>
</evidence>